<proteinExistence type="predicted"/>
<dbReference type="PANTHER" id="PTHR22674:SF6">
    <property type="entry name" value="NTPASE KAP FAMILY P-LOOP DOMAIN-CONTAINING PROTEIN 1"/>
    <property type="match status" value="1"/>
</dbReference>
<name>E6VUF3_PSEA9</name>
<dbReference type="AlphaFoldDB" id="E6VUF3"/>
<dbReference type="KEGG" id="das:Daes_0069"/>
<sequence length="467" mass="52804">MIKRNAELQFSQDDLVVKKDEEKWFDADLLDRGPHIKAVSELLLMTQGNFVMTVSSPWGTGKTTFVRMWKAYLESRGCPCVLFNAWEHDFAENPFLTFVAEMHSQLCTLKSAGKETCDMAFTALKEAAKKLFPRLISLGARGLLGVSLDVEGVLGKDIGKGLCEALGGSLEAYASDVMEKHGDTKRLVEDFKAELSKVVASFSDRPLFFFVDELDRCKPTYSVELLEAVKHLFEVDGVIFILALDREQLGHSVKAAYGEGIDADGYLRRFIDLEYRIPEPSKEAFIRHLSEFYGVSGYPLFKAENAQRACGEFEDEFIKITKNWPLRTIEKAFLRGTILLRGIKPIGWAAAKGFAHYICLRELDHEALSLICGGEESKAVVTLREKELAGSIDIEFIVSWTFAKNNSARYSSVNRTTSFREPRERDEYSLAVRYAQAYREKYGTHLHDEVVKFLELSESLVQQSTEE</sequence>
<dbReference type="PANTHER" id="PTHR22674">
    <property type="entry name" value="NTPASE, KAP FAMILY P-LOOP DOMAIN-CONTAINING 1"/>
    <property type="match status" value="1"/>
</dbReference>
<evidence type="ECO:0000313" key="2">
    <source>
        <dbReference type="EMBL" id="ADU61098.1"/>
    </source>
</evidence>
<reference evidence="2 3" key="2">
    <citation type="journal article" date="2014" name="Genome Announc.">
        <title>Complete Genome Sequence of the Subsurface, Mesophilic Sulfate-Reducing Bacterium Desulfovibrio aespoeensis Aspo-2.</title>
        <authorList>
            <person name="Pedersen K."/>
            <person name="Bengtsson A."/>
            <person name="Edlund J."/>
            <person name="Rabe L."/>
            <person name="Hazen T."/>
            <person name="Chakraborty R."/>
            <person name="Goodwin L."/>
            <person name="Shapiro N."/>
        </authorList>
    </citation>
    <scope>NUCLEOTIDE SEQUENCE [LARGE SCALE GENOMIC DNA]</scope>
    <source>
        <strain evidence="3">ATCC 700646 / DSM 10631 / Aspo-2</strain>
    </source>
</reference>
<dbReference type="Proteomes" id="UP000002191">
    <property type="component" value="Chromosome"/>
</dbReference>
<accession>E6VUF3</accession>
<dbReference type="Pfam" id="PF07693">
    <property type="entry name" value="KAP_NTPase"/>
    <property type="match status" value="1"/>
</dbReference>
<dbReference type="InterPro" id="IPR052754">
    <property type="entry name" value="NTPase_KAP_P-loop"/>
</dbReference>
<dbReference type="EMBL" id="CP002431">
    <property type="protein sequence ID" value="ADU61098.1"/>
    <property type="molecule type" value="Genomic_DNA"/>
</dbReference>
<dbReference type="RefSeq" id="WP_013513035.1">
    <property type="nucleotide sequence ID" value="NC_014844.1"/>
</dbReference>
<feature type="domain" description="KAP NTPase" evidence="1">
    <location>
        <begin position="35"/>
        <end position="290"/>
    </location>
</feature>
<dbReference type="STRING" id="643562.Daes_0069"/>
<organism evidence="2 3">
    <name type="scientific">Pseudodesulfovibrio aespoeensis (strain ATCC 700646 / DSM 10631 / Aspo-2)</name>
    <name type="common">Desulfovibrio aespoeensis</name>
    <dbReference type="NCBI Taxonomy" id="643562"/>
    <lineage>
        <taxon>Bacteria</taxon>
        <taxon>Pseudomonadati</taxon>
        <taxon>Thermodesulfobacteriota</taxon>
        <taxon>Desulfovibrionia</taxon>
        <taxon>Desulfovibrionales</taxon>
        <taxon>Desulfovibrionaceae</taxon>
    </lineage>
</organism>
<gene>
    <name evidence="2" type="ordered locus">Daes_0069</name>
</gene>
<reference evidence="3" key="1">
    <citation type="submission" date="2010-12" db="EMBL/GenBank/DDBJ databases">
        <title>Complete sequence of Desulfovibrio aespoeensis Aspo-2.</title>
        <authorList>
            <consortium name="US DOE Joint Genome Institute"/>
            <person name="Lucas S."/>
            <person name="Copeland A."/>
            <person name="Lapidus A."/>
            <person name="Cheng J.-F."/>
            <person name="Goodwin L."/>
            <person name="Pitluck S."/>
            <person name="Chertkov O."/>
            <person name="Misra M."/>
            <person name="Detter J.C."/>
            <person name="Han C."/>
            <person name="Tapia R."/>
            <person name="Land M."/>
            <person name="Hauser L."/>
            <person name="Kyrpides N."/>
            <person name="Ivanova N."/>
            <person name="Ovchinnikova G."/>
            <person name="Pedersen K."/>
            <person name="Jagevall S."/>
            <person name="Hazen T."/>
            <person name="Woyke T."/>
        </authorList>
    </citation>
    <scope>NUCLEOTIDE SEQUENCE [LARGE SCALE GENOMIC DNA]</scope>
    <source>
        <strain evidence="3">ATCC 700646 / DSM 10631 / Aspo-2</strain>
    </source>
</reference>
<dbReference type="eggNOG" id="COG4928">
    <property type="taxonomic scope" value="Bacteria"/>
</dbReference>
<evidence type="ECO:0000313" key="3">
    <source>
        <dbReference type="Proteomes" id="UP000002191"/>
    </source>
</evidence>
<dbReference type="OrthoDB" id="9806479at2"/>
<protein>
    <submittedName>
        <fullName evidence="2">KAP P-loop domain protein</fullName>
    </submittedName>
</protein>
<dbReference type="HOGENOM" id="CLU_039725_3_1_7"/>
<evidence type="ECO:0000259" key="1">
    <source>
        <dbReference type="Pfam" id="PF07693"/>
    </source>
</evidence>
<dbReference type="SUPFAM" id="SSF52540">
    <property type="entry name" value="P-loop containing nucleoside triphosphate hydrolases"/>
    <property type="match status" value="1"/>
</dbReference>
<dbReference type="InterPro" id="IPR027417">
    <property type="entry name" value="P-loop_NTPase"/>
</dbReference>
<keyword evidence="3" id="KW-1185">Reference proteome</keyword>
<dbReference type="InterPro" id="IPR011646">
    <property type="entry name" value="KAP_P-loop"/>
</dbReference>